<name>A0A381V605_9ZZZZ</name>
<proteinExistence type="predicted"/>
<feature type="non-terminal residue" evidence="1">
    <location>
        <position position="1"/>
    </location>
</feature>
<dbReference type="EMBL" id="UINC01007865">
    <property type="protein sequence ID" value="SVA35431.1"/>
    <property type="molecule type" value="Genomic_DNA"/>
</dbReference>
<organism evidence="1">
    <name type="scientific">marine metagenome</name>
    <dbReference type="NCBI Taxonomy" id="408172"/>
    <lineage>
        <taxon>unclassified sequences</taxon>
        <taxon>metagenomes</taxon>
        <taxon>ecological metagenomes</taxon>
    </lineage>
</organism>
<dbReference type="AlphaFoldDB" id="A0A381V605"/>
<accession>A0A381V605</accession>
<gene>
    <name evidence="1" type="ORF">METZ01_LOCUS88285</name>
</gene>
<protein>
    <submittedName>
        <fullName evidence="1">Uncharacterized protein</fullName>
    </submittedName>
</protein>
<evidence type="ECO:0000313" key="1">
    <source>
        <dbReference type="EMBL" id="SVA35431.1"/>
    </source>
</evidence>
<reference evidence="1" key="1">
    <citation type="submission" date="2018-05" db="EMBL/GenBank/DDBJ databases">
        <authorList>
            <person name="Lanie J.A."/>
            <person name="Ng W.-L."/>
            <person name="Kazmierczak K.M."/>
            <person name="Andrzejewski T.M."/>
            <person name="Davidsen T.M."/>
            <person name="Wayne K.J."/>
            <person name="Tettelin H."/>
            <person name="Glass J.I."/>
            <person name="Rusch D."/>
            <person name="Podicherti R."/>
            <person name="Tsui H.-C.T."/>
            <person name="Winkler M.E."/>
        </authorList>
    </citation>
    <scope>NUCLEOTIDE SEQUENCE</scope>
</reference>
<sequence length="42" mass="4640">VTFVKVLLIAFPLLQVGELTIARVFGNHMVSGLPMAPFMDHE</sequence>